<keyword evidence="2" id="KW-0812">Transmembrane</keyword>
<gene>
    <name evidence="3" type="ORF">BHU62_08855</name>
</gene>
<accession>A0A1Q4P219</accession>
<organism evidence="3 4">
    <name type="scientific">Serratia marcescens</name>
    <dbReference type="NCBI Taxonomy" id="615"/>
    <lineage>
        <taxon>Bacteria</taxon>
        <taxon>Pseudomonadati</taxon>
        <taxon>Pseudomonadota</taxon>
        <taxon>Gammaproteobacteria</taxon>
        <taxon>Enterobacterales</taxon>
        <taxon>Yersiniaceae</taxon>
        <taxon>Serratia</taxon>
    </lineage>
</organism>
<name>A0A1Q4P219_SERMA</name>
<keyword evidence="2" id="KW-1133">Transmembrane helix</keyword>
<protein>
    <submittedName>
        <fullName evidence="3">Uncharacterized protein</fullName>
    </submittedName>
</protein>
<comment type="caution">
    <text evidence="3">The sequence shown here is derived from an EMBL/GenBank/DDBJ whole genome shotgun (WGS) entry which is preliminary data.</text>
</comment>
<dbReference type="AlphaFoldDB" id="A0A1Q4P219"/>
<feature type="coiled-coil region" evidence="1">
    <location>
        <begin position="93"/>
        <end position="127"/>
    </location>
</feature>
<sequence>MTQLKERWVFKELVTSGDDAQELMAYAIYKVKKNQLAETRRSQGWTEESIQDELDRFHEITLQVGLDDYRTKAQALFLEVTQGAAEHVTPFYQAEIEKLKKEHNDAIKRLKSQISDLRNNAVKHYMEKVDEYNLSQKTWKDRYLIRPVKWAFSGLPGIFASAFTLGVIVAVMGYFAGPEKRTLIISEGAKNVLELLAPNQVVPGLPESLDKK</sequence>
<dbReference type="EMBL" id="MJAO01000007">
    <property type="protein sequence ID" value="OKB67154.1"/>
    <property type="molecule type" value="Genomic_DNA"/>
</dbReference>
<keyword evidence="2" id="KW-0472">Membrane</keyword>
<evidence type="ECO:0000313" key="4">
    <source>
        <dbReference type="Proteomes" id="UP000185770"/>
    </source>
</evidence>
<proteinExistence type="predicted"/>
<feature type="transmembrane region" description="Helical" evidence="2">
    <location>
        <begin position="150"/>
        <end position="176"/>
    </location>
</feature>
<evidence type="ECO:0000313" key="3">
    <source>
        <dbReference type="EMBL" id="OKB67154.1"/>
    </source>
</evidence>
<keyword evidence="1" id="KW-0175">Coiled coil</keyword>
<evidence type="ECO:0000256" key="1">
    <source>
        <dbReference type="SAM" id="Coils"/>
    </source>
</evidence>
<dbReference type="Proteomes" id="UP000185770">
    <property type="component" value="Unassembled WGS sequence"/>
</dbReference>
<reference evidence="3 4" key="1">
    <citation type="submission" date="2016-09" db="EMBL/GenBank/DDBJ databases">
        <title>Serratia marcescens MSU-97 and epiphytic antimycotic-producing bacteria.</title>
        <authorList>
            <person name="Matilla M.A."/>
        </authorList>
    </citation>
    <scope>NUCLEOTIDE SEQUENCE [LARGE SCALE GENOMIC DNA]</scope>
    <source>
        <strain evidence="3 4">MSU-97</strain>
    </source>
</reference>
<evidence type="ECO:0000256" key="2">
    <source>
        <dbReference type="SAM" id="Phobius"/>
    </source>
</evidence>